<keyword evidence="1" id="KW-0812">Transmembrane</keyword>
<dbReference type="Proteomes" id="UP000176593">
    <property type="component" value="Unassembled WGS sequence"/>
</dbReference>
<dbReference type="AlphaFoldDB" id="A0A1F7V7X7"/>
<dbReference type="EMBL" id="MGEQ01000008">
    <property type="protein sequence ID" value="OGL86600.1"/>
    <property type="molecule type" value="Genomic_DNA"/>
</dbReference>
<comment type="caution">
    <text evidence="2">The sequence shown here is derived from an EMBL/GenBank/DDBJ whole genome shotgun (WGS) entry which is preliminary data.</text>
</comment>
<organism evidence="2 3">
    <name type="scientific">Candidatus Uhrbacteria bacterium RIFCSPLOWO2_02_FULL_48_18</name>
    <dbReference type="NCBI Taxonomy" id="1802408"/>
    <lineage>
        <taxon>Bacteria</taxon>
        <taxon>Candidatus Uhriibacteriota</taxon>
    </lineage>
</organism>
<evidence type="ECO:0000256" key="1">
    <source>
        <dbReference type="SAM" id="Phobius"/>
    </source>
</evidence>
<evidence type="ECO:0000313" key="3">
    <source>
        <dbReference type="Proteomes" id="UP000176593"/>
    </source>
</evidence>
<keyword evidence="1" id="KW-1133">Transmembrane helix</keyword>
<gene>
    <name evidence="2" type="ORF">A3I41_04930</name>
</gene>
<accession>A0A1F7V7X7</accession>
<feature type="transmembrane region" description="Helical" evidence="1">
    <location>
        <begin position="25"/>
        <end position="47"/>
    </location>
</feature>
<feature type="transmembrane region" description="Helical" evidence="1">
    <location>
        <begin position="53"/>
        <end position="72"/>
    </location>
</feature>
<evidence type="ECO:0000313" key="2">
    <source>
        <dbReference type="EMBL" id="OGL86600.1"/>
    </source>
</evidence>
<name>A0A1F7V7X7_9BACT</name>
<keyword evidence="1" id="KW-0472">Membrane</keyword>
<proteinExistence type="predicted"/>
<protein>
    <submittedName>
        <fullName evidence="2">Uncharacterized protein</fullName>
    </submittedName>
</protein>
<sequence length="109" mass="12180">MFVGMPLVGIHVIANKKPPREVMDFLVAGIGFEPMTFGLCILLQFSLPRTNRVWSLDFLFTLPAIGGIRVSAIKSLHLLRYIIEAWLGITIVQKASPNLTEFIQKLLSV</sequence>
<reference evidence="2 3" key="1">
    <citation type="journal article" date="2016" name="Nat. Commun.">
        <title>Thousands of microbial genomes shed light on interconnected biogeochemical processes in an aquifer system.</title>
        <authorList>
            <person name="Anantharaman K."/>
            <person name="Brown C.T."/>
            <person name="Hug L.A."/>
            <person name="Sharon I."/>
            <person name="Castelle C.J."/>
            <person name="Probst A.J."/>
            <person name="Thomas B.C."/>
            <person name="Singh A."/>
            <person name="Wilkins M.J."/>
            <person name="Karaoz U."/>
            <person name="Brodie E.L."/>
            <person name="Williams K.H."/>
            <person name="Hubbard S.S."/>
            <person name="Banfield J.F."/>
        </authorList>
    </citation>
    <scope>NUCLEOTIDE SEQUENCE [LARGE SCALE GENOMIC DNA]</scope>
</reference>